<dbReference type="InterPro" id="IPR013525">
    <property type="entry name" value="ABC2_TM"/>
</dbReference>
<dbReference type="KEGG" id="meme:HYG87_06080"/>
<dbReference type="PANTHER" id="PTHR43471">
    <property type="entry name" value="ABC TRANSPORTER PERMEASE"/>
    <property type="match status" value="1"/>
</dbReference>
<evidence type="ECO:0000256" key="3">
    <source>
        <dbReference type="ARBA" id="ARBA00022989"/>
    </source>
</evidence>
<gene>
    <name evidence="7" type="ORF">HYG87_06080</name>
</gene>
<dbReference type="GO" id="GO:0140359">
    <property type="term" value="F:ABC-type transporter activity"/>
    <property type="evidence" value="ECO:0007669"/>
    <property type="project" value="InterPro"/>
</dbReference>
<keyword evidence="3 5" id="KW-1133">Transmembrane helix</keyword>
<sequence>MKLLSLFKKEAKDILSNKIYLLVVFVQLLIILGAYGLALTSSVVTDPDLLDEWGGSTAIKVGLPQNLQGSTLEESLINQDLTLMYFPDVESGLNQVGKEVVALVYISNEEEDIGLQIDNTNVFYPVARDKINKALDYYQLEERLSSRGLSVEEINIIQNPLDINEIEINKESASPLALESSYFVEIMYGFIVPFILLLPFFLASNIVTDSVVGEKERKTFEVLLMTPLSGPMVIAGKILPILLFSLMQSGAWIMLLYFLQVPVYNPLLLMVLLFFVGLGFIGMGVLISMLVDSTKEANSAVTLLLFFATFILFLPLFMNIPTLSGILNTIPTVIIVRMSSGPYLNPIWILEFLPSVLVSMVIFALSIFYFKQEGAIRL</sequence>
<dbReference type="OrthoDB" id="37107at2157"/>
<dbReference type="GO" id="GO:0016020">
    <property type="term" value="C:membrane"/>
    <property type="evidence" value="ECO:0007669"/>
    <property type="project" value="UniProtKB-SubCell"/>
</dbReference>
<dbReference type="RefSeq" id="WP_211532314.1">
    <property type="nucleotide sequence ID" value="NZ_CP058560.1"/>
</dbReference>
<evidence type="ECO:0000256" key="5">
    <source>
        <dbReference type="SAM" id="Phobius"/>
    </source>
</evidence>
<evidence type="ECO:0000313" key="8">
    <source>
        <dbReference type="Proteomes" id="UP000681041"/>
    </source>
</evidence>
<feature type="transmembrane region" description="Helical" evidence="5">
    <location>
        <begin position="303"/>
        <end position="327"/>
    </location>
</feature>
<dbReference type="EMBL" id="CP058560">
    <property type="protein sequence ID" value="QUH23357.1"/>
    <property type="molecule type" value="Genomic_DNA"/>
</dbReference>
<evidence type="ECO:0000313" key="7">
    <source>
        <dbReference type="EMBL" id="QUH23357.1"/>
    </source>
</evidence>
<evidence type="ECO:0000256" key="2">
    <source>
        <dbReference type="ARBA" id="ARBA00022692"/>
    </source>
</evidence>
<comment type="subcellular location">
    <subcellularLocation>
        <location evidence="1">Membrane</location>
        <topology evidence="1">Multi-pass membrane protein</topology>
    </subcellularLocation>
</comment>
<keyword evidence="8" id="KW-1185">Reference proteome</keyword>
<keyword evidence="2 5" id="KW-0812">Transmembrane</keyword>
<feature type="transmembrane region" description="Helical" evidence="5">
    <location>
        <begin position="347"/>
        <end position="370"/>
    </location>
</feature>
<dbReference type="Proteomes" id="UP000681041">
    <property type="component" value="Chromosome"/>
</dbReference>
<dbReference type="AlphaFoldDB" id="A0A8T8K5R9"/>
<feature type="domain" description="ABC-2 type transporter transmembrane" evidence="6">
    <location>
        <begin position="20"/>
        <end position="367"/>
    </location>
</feature>
<accession>A0A8T8K5R9</accession>
<feature type="transmembrane region" description="Helical" evidence="5">
    <location>
        <begin position="20"/>
        <end position="44"/>
    </location>
</feature>
<proteinExistence type="predicted"/>
<evidence type="ECO:0000259" key="6">
    <source>
        <dbReference type="Pfam" id="PF12698"/>
    </source>
</evidence>
<feature type="transmembrane region" description="Helical" evidence="5">
    <location>
        <begin position="267"/>
        <end position="291"/>
    </location>
</feature>
<keyword evidence="4 5" id="KW-0472">Membrane</keyword>
<evidence type="ECO:0000256" key="4">
    <source>
        <dbReference type="ARBA" id="ARBA00023136"/>
    </source>
</evidence>
<dbReference type="Pfam" id="PF12698">
    <property type="entry name" value="ABC2_membrane_3"/>
    <property type="match status" value="1"/>
</dbReference>
<reference evidence="7" key="1">
    <citation type="submission" date="2020-07" db="EMBL/GenBank/DDBJ databases">
        <title>Methanobacterium. sp. MethCan genome.</title>
        <authorList>
            <person name="Postec A."/>
            <person name="Quemeneur M."/>
        </authorList>
    </citation>
    <scope>NUCLEOTIDE SEQUENCE</scope>
    <source>
        <strain evidence="7">MethCAN</strain>
    </source>
</reference>
<feature type="transmembrane region" description="Helical" evidence="5">
    <location>
        <begin position="238"/>
        <end position="261"/>
    </location>
</feature>
<name>A0A8T8K5R9_9EURY</name>
<feature type="transmembrane region" description="Helical" evidence="5">
    <location>
        <begin position="186"/>
        <end position="208"/>
    </location>
</feature>
<organism evidence="7 8">
    <name type="scientific">Methanobacterium alkalithermotolerans</name>
    <dbReference type="NCBI Taxonomy" id="2731220"/>
    <lineage>
        <taxon>Archaea</taxon>
        <taxon>Methanobacteriati</taxon>
        <taxon>Methanobacteriota</taxon>
        <taxon>Methanomada group</taxon>
        <taxon>Methanobacteria</taxon>
        <taxon>Methanobacteriales</taxon>
        <taxon>Methanobacteriaceae</taxon>
        <taxon>Methanobacterium</taxon>
    </lineage>
</organism>
<evidence type="ECO:0000256" key="1">
    <source>
        <dbReference type="ARBA" id="ARBA00004141"/>
    </source>
</evidence>
<protein>
    <submittedName>
        <fullName evidence="7">ABC transporter permease</fullName>
    </submittedName>
</protein>
<dbReference type="GeneID" id="64820315"/>